<accession>A0AAP2RBY5</accession>
<dbReference type="AlphaFoldDB" id="A0AAP2RBY5"/>
<gene>
    <name evidence="1" type="ORF">CUJ83_05900</name>
</gene>
<protein>
    <submittedName>
        <fullName evidence="1">Uncharacterized protein</fullName>
    </submittedName>
</protein>
<proteinExistence type="predicted"/>
<dbReference type="PROSITE" id="PS51257">
    <property type="entry name" value="PROKAR_LIPOPROTEIN"/>
    <property type="match status" value="1"/>
</dbReference>
<comment type="caution">
    <text evidence="1">The sequence shown here is derived from an EMBL/GenBank/DDBJ whole genome shotgun (WGS) entry which is preliminary data.</text>
</comment>
<organism evidence="1 2">
    <name type="scientific">Methanooceanicella nereidis</name>
    <dbReference type="NCBI Taxonomy" id="2052831"/>
    <lineage>
        <taxon>Archaea</taxon>
        <taxon>Methanobacteriati</taxon>
        <taxon>Methanobacteriota</taxon>
        <taxon>Stenosarchaea group</taxon>
        <taxon>Methanomicrobia</taxon>
        <taxon>Methanocellales</taxon>
        <taxon>Methanocellaceae</taxon>
        <taxon>Methanooceanicella</taxon>
    </lineage>
</organism>
<dbReference type="Proteomes" id="UP001320159">
    <property type="component" value="Unassembled WGS sequence"/>
</dbReference>
<reference evidence="1 2" key="1">
    <citation type="submission" date="2017-11" db="EMBL/GenBank/DDBJ databases">
        <title>Isolation and Characterization of Family Methanocellaceae Species from Potential Methane Hydrate Area Offshore Southwestern Taiwan.</title>
        <authorList>
            <person name="Zhang W.-L."/>
            <person name="Chen W.-C."/>
            <person name="Lai M.-C."/>
            <person name="Chen S.-C."/>
        </authorList>
    </citation>
    <scope>NUCLEOTIDE SEQUENCE [LARGE SCALE GENOMIC DNA]</scope>
    <source>
        <strain evidence="1 2">CWC-04</strain>
    </source>
</reference>
<keyword evidence="2" id="KW-1185">Reference proteome</keyword>
<evidence type="ECO:0000313" key="1">
    <source>
        <dbReference type="EMBL" id="MCD1294533.1"/>
    </source>
</evidence>
<dbReference type="RefSeq" id="WP_230741366.1">
    <property type="nucleotide sequence ID" value="NZ_PGCK01000004.1"/>
</dbReference>
<dbReference type="EMBL" id="PGCK01000004">
    <property type="protein sequence ID" value="MCD1294533.1"/>
    <property type="molecule type" value="Genomic_DNA"/>
</dbReference>
<sequence>MMKKIAIGILLIAIALSVTGCCCCCGDGGYYDDYYYSTVQNGECASCDGCDGENGNCVSQQNNAACGC</sequence>
<evidence type="ECO:0000313" key="2">
    <source>
        <dbReference type="Proteomes" id="UP001320159"/>
    </source>
</evidence>
<name>A0AAP2RBY5_9EURY</name>